<evidence type="ECO:0000259" key="7">
    <source>
        <dbReference type="SMART" id="SM00495"/>
    </source>
</evidence>
<dbReference type="GO" id="GO:0005975">
    <property type="term" value="P:carbohydrate metabolic process"/>
    <property type="evidence" value="ECO:0007669"/>
    <property type="project" value="InterPro"/>
</dbReference>
<gene>
    <name evidence="8" type="ORF">CLV28_1742</name>
</gene>
<comment type="caution">
    <text evidence="8">The sequence shown here is derived from an EMBL/GenBank/DDBJ whole genome shotgun (WGS) entry which is preliminary data.</text>
</comment>
<accession>A0A2M9CQX7</accession>
<dbReference type="InterPro" id="IPR003610">
    <property type="entry name" value="CBM5/12"/>
</dbReference>
<keyword evidence="4 5" id="KW-0720">Serine protease</keyword>
<dbReference type="InterPro" id="IPR023828">
    <property type="entry name" value="Peptidase_S8_Ser-AS"/>
</dbReference>
<dbReference type="PANTHER" id="PTHR43806">
    <property type="entry name" value="PEPTIDASE S8"/>
    <property type="match status" value="1"/>
</dbReference>
<dbReference type="InterPro" id="IPR000209">
    <property type="entry name" value="Peptidase_S8/S53_dom"/>
</dbReference>
<dbReference type="Gene3D" id="3.40.50.200">
    <property type="entry name" value="Peptidase S8/S53 domain"/>
    <property type="match status" value="1"/>
</dbReference>
<dbReference type="InterPro" id="IPR036573">
    <property type="entry name" value="CBM_sf_5/12"/>
</dbReference>
<dbReference type="PROSITE" id="PS00137">
    <property type="entry name" value="SUBTILASE_HIS"/>
    <property type="match status" value="1"/>
</dbReference>
<dbReference type="InterPro" id="IPR015500">
    <property type="entry name" value="Peptidase_S8_subtilisin-rel"/>
</dbReference>
<evidence type="ECO:0000256" key="5">
    <source>
        <dbReference type="PROSITE-ProRule" id="PRU01240"/>
    </source>
</evidence>
<dbReference type="PROSITE" id="PS51892">
    <property type="entry name" value="SUBTILASE"/>
    <property type="match status" value="1"/>
</dbReference>
<dbReference type="InterPro" id="IPR036852">
    <property type="entry name" value="Peptidase_S8/S53_dom_sf"/>
</dbReference>
<evidence type="ECO:0000256" key="1">
    <source>
        <dbReference type="ARBA" id="ARBA00011073"/>
    </source>
</evidence>
<organism evidence="8 9">
    <name type="scientific">Sediminihabitans luteus</name>
    <dbReference type="NCBI Taxonomy" id="1138585"/>
    <lineage>
        <taxon>Bacteria</taxon>
        <taxon>Bacillati</taxon>
        <taxon>Actinomycetota</taxon>
        <taxon>Actinomycetes</taxon>
        <taxon>Micrococcales</taxon>
        <taxon>Cellulomonadaceae</taxon>
        <taxon>Sediminihabitans</taxon>
    </lineage>
</organism>
<dbReference type="SMART" id="SM00495">
    <property type="entry name" value="ChtBD3"/>
    <property type="match status" value="1"/>
</dbReference>
<dbReference type="GO" id="GO:0004553">
    <property type="term" value="F:hydrolase activity, hydrolyzing O-glycosyl compounds"/>
    <property type="evidence" value="ECO:0007669"/>
    <property type="project" value="InterPro"/>
</dbReference>
<dbReference type="GO" id="GO:0030246">
    <property type="term" value="F:carbohydrate binding"/>
    <property type="evidence" value="ECO:0007669"/>
    <property type="project" value="InterPro"/>
</dbReference>
<protein>
    <submittedName>
        <fullName evidence="8">Serine protease</fullName>
    </submittedName>
</protein>
<keyword evidence="2 5" id="KW-0645">Protease</keyword>
<name>A0A2M9CQX7_9CELL</name>
<evidence type="ECO:0000313" key="8">
    <source>
        <dbReference type="EMBL" id="PJJ74248.1"/>
    </source>
</evidence>
<dbReference type="Proteomes" id="UP000231693">
    <property type="component" value="Unassembled WGS sequence"/>
</dbReference>
<feature type="active site" description="Charge relay system" evidence="5">
    <location>
        <position position="425"/>
    </location>
</feature>
<dbReference type="GO" id="GO:0004252">
    <property type="term" value="F:serine-type endopeptidase activity"/>
    <property type="evidence" value="ECO:0007669"/>
    <property type="project" value="UniProtKB-UniRule"/>
</dbReference>
<evidence type="ECO:0000256" key="2">
    <source>
        <dbReference type="ARBA" id="ARBA00022670"/>
    </source>
</evidence>
<feature type="domain" description="Chitin-binding type-3" evidence="7">
    <location>
        <begin position="525"/>
        <end position="570"/>
    </location>
</feature>
<dbReference type="InterPro" id="IPR050131">
    <property type="entry name" value="Peptidase_S8_subtilisin-like"/>
</dbReference>
<dbReference type="Pfam" id="PF00082">
    <property type="entry name" value="Peptidase_S8"/>
    <property type="match status" value="1"/>
</dbReference>
<dbReference type="SUPFAM" id="SSF51055">
    <property type="entry name" value="Carbohydrate binding domain"/>
    <property type="match status" value="1"/>
</dbReference>
<evidence type="ECO:0000313" key="9">
    <source>
        <dbReference type="Proteomes" id="UP000231693"/>
    </source>
</evidence>
<evidence type="ECO:0000256" key="6">
    <source>
        <dbReference type="SAM" id="MobiDB-lite"/>
    </source>
</evidence>
<dbReference type="PROSITE" id="PS00138">
    <property type="entry name" value="SUBTILASE_SER"/>
    <property type="match status" value="1"/>
</dbReference>
<dbReference type="SUPFAM" id="SSF52743">
    <property type="entry name" value="Subtilisin-like"/>
    <property type="match status" value="1"/>
</dbReference>
<proteinExistence type="inferred from homology"/>
<keyword evidence="3 5" id="KW-0378">Hydrolase</keyword>
<dbReference type="GO" id="GO:0005576">
    <property type="term" value="C:extracellular region"/>
    <property type="evidence" value="ECO:0007669"/>
    <property type="project" value="InterPro"/>
</dbReference>
<comment type="similarity">
    <text evidence="1 5">Belongs to the peptidase S8 family.</text>
</comment>
<keyword evidence="9" id="KW-1185">Reference proteome</keyword>
<dbReference type="AlphaFoldDB" id="A0A2M9CQX7"/>
<dbReference type="EMBL" id="PGFE01000002">
    <property type="protein sequence ID" value="PJJ74248.1"/>
    <property type="molecule type" value="Genomic_DNA"/>
</dbReference>
<feature type="region of interest" description="Disordered" evidence="6">
    <location>
        <begin position="484"/>
        <end position="521"/>
    </location>
</feature>
<feature type="compositionally biased region" description="Low complexity" evidence="6">
    <location>
        <begin position="484"/>
        <end position="505"/>
    </location>
</feature>
<dbReference type="Gene3D" id="2.10.10.20">
    <property type="entry name" value="Carbohydrate-binding module superfamily 5/12"/>
    <property type="match status" value="1"/>
</dbReference>
<dbReference type="PRINTS" id="PR00723">
    <property type="entry name" value="SUBTILISIN"/>
</dbReference>
<dbReference type="CDD" id="cd12215">
    <property type="entry name" value="ChiC_BD"/>
    <property type="match status" value="1"/>
</dbReference>
<dbReference type="InterPro" id="IPR022398">
    <property type="entry name" value="Peptidase_S8_His-AS"/>
</dbReference>
<evidence type="ECO:0000256" key="4">
    <source>
        <dbReference type="ARBA" id="ARBA00022825"/>
    </source>
</evidence>
<dbReference type="PANTHER" id="PTHR43806:SF11">
    <property type="entry name" value="CEREVISIN-RELATED"/>
    <property type="match status" value="1"/>
</dbReference>
<dbReference type="GO" id="GO:0006508">
    <property type="term" value="P:proteolysis"/>
    <property type="evidence" value="ECO:0007669"/>
    <property type="project" value="UniProtKB-KW"/>
</dbReference>
<feature type="active site" description="Charge relay system" evidence="5">
    <location>
        <position position="253"/>
    </location>
</feature>
<dbReference type="OrthoDB" id="9813435at2"/>
<sequence length="573" mass="57315">MFGAWWIDRGISNFMKSCVSVRAVASGVAAVALTVGVLSVGVAAPVVAAPAPSDPPVVSAPGAVSSSEVEATDRFVVTYRDEDDAPAVPAEVARQDAALTEAFAQVSGSVAPVRETGTGARVWALDDVVAVDAVEDVAAQIVAQDASIESVVPDVMVSVGSAAPNDGEWWRQWGGAGAPGVDLLGGAWDVTRGAGVTVAVLDTGYRPHEDFGSALVGEYDMVSALVPANDGDGRDGDARDPGYSEEWCPSQWHGTHVTGTIAAREGNGIGVAGVAPEVDVLQVRILGACGGYMSDAMDGLIWASGGAVPGVPSNQHPADVANLSMGARVACSGFEQAAVDVARANGTVVVAAAMNSAEDVALATPASCAGVVAVAAHDASGGRAGFSNFGAGVALSAPGVNVISTYNTGGATPGVDAYGYMSGTSMAAPHVAGAAALVRAADPTLSVDQVAQVLRDTARPSSPWCDGCGAGELDVTAAVRAVTGSTPVSPTPVPSVSVSPSAAPSSPAPSVPVPSSTPVPSVCSAPAWQAGQTYTGGERAADGGRLWEAKWWTFAERPTSAVTWGPWKDLGSC</sequence>
<feature type="active site" description="Charge relay system" evidence="5">
    <location>
        <position position="202"/>
    </location>
</feature>
<feature type="compositionally biased region" description="Pro residues" evidence="6">
    <location>
        <begin position="506"/>
        <end position="517"/>
    </location>
</feature>
<dbReference type="RefSeq" id="WP_100422875.1">
    <property type="nucleotide sequence ID" value="NZ_BOOX01000006.1"/>
</dbReference>
<reference evidence="8 9" key="1">
    <citation type="submission" date="2017-11" db="EMBL/GenBank/DDBJ databases">
        <title>Genomic Encyclopedia of Archaeal and Bacterial Type Strains, Phase II (KMG-II): From Individual Species to Whole Genera.</title>
        <authorList>
            <person name="Goeker M."/>
        </authorList>
    </citation>
    <scope>NUCLEOTIDE SEQUENCE [LARGE SCALE GENOMIC DNA]</scope>
    <source>
        <strain evidence="8 9">DSM 25478</strain>
    </source>
</reference>
<evidence type="ECO:0000256" key="3">
    <source>
        <dbReference type="ARBA" id="ARBA00022801"/>
    </source>
</evidence>